<sequence>MASFTDFEIDLLNHIGCVPSMMMPNSWILVGGLEDLCNFHKVKATVEAFFYFFQINSPNKGSWFYLQASGHGSNAKKLFRDLKDPLKDWKKDFYLVRSRQGCQPSWWLREDGTPLFPTKWVEPFEAVPRTVSALAPGSATKYGSELSAQGATIVEVTERRQSDSASGACEEPKADASIISPPGLKKEQIYLAAENELELLRPEAASLRSNEQLLKVQLEGAKKELQVWKDRSTAQDDEIKALSLLKQFQEATRENIKLRNALDEEKETVKALTNDCSGAMEWGWGNCLDQVRFFNPQVELELRHELSPDDMIVAAGAEEVKDAPANEVMELQESEGGPLAEPTGAEPEIAEPKPATSGEEFANSILAY</sequence>
<dbReference type="EMBL" id="JAAIUW010000009">
    <property type="protein sequence ID" value="KAF7815305.1"/>
    <property type="molecule type" value="Genomic_DNA"/>
</dbReference>
<dbReference type="OrthoDB" id="1434603at2759"/>
<keyword evidence="1" id="KW-0175">Coiled coil</keyword>
<evidence type="ECO:0000313" key="3">
    <source>
        <dbReference type="EMBL" id="KAF7815305.1"/>
    </source>
</evidence>
<name>A0A834T4A9_9FABA</name>
<feature type="coiled-coil region" evidence="1">
    <location>
        <begin position="248"/>
        <end position="275"/>
    </location>
</feature>
<evidence type="ECO:0000256" key="2">
    <source>
        <dbReference type="SAM" id="MobiDB-lite"/>
    </source>
</evidence>
<protein>
    <submittedName>
        <fullName evidence="3">Uncharacterized protein</fullName>
    </submittedName>
</protein>
<keyword evidence="4" id="KW-1185">Reference proteome</keyword>
<proteinExistence type="predicted"/>
<accession>A0A834T4A9</accession>
<dbReference type="AlphaFoldDB" id="A0A834T4A9"/>
<evidence type="ECO:0000313" key="4">
    <source>
        <dbReference type="Proteomes" id="UP000634136"/>
    </source>
</evidence>
<feature type="region of interest" description="Disordered" evidence="2">
    <location>
        <begin position="330"/>
        <end position="368"/>
    </location>
</feature>
<organism evidence="3 4">
    <name type="scientific">Senna tora</name>
    <dbReference type="NCBI Taxonomy" id="362788"/>
    <lineage>
        <taxon>Eukaryota</taxon>
        <taxon>Viridiplantae</taxon>
        <taxon>Streptophyta</taxon>
        <taxon>Embryophyta</taxon>
        <taxon>Tracheophyta</taxon>
        <taxon>Spermatophyta</taxon>
        <taxon>Magnoliopsida</taxon>
        <taxon>eudicotyledons</taxon>
        <taxon>Gunneridae</taxon>
        <taxon>Pentapetalae</taxon>
        <taxon>rosids</taxon>
        <taxon>fabids</taxon>
        <taxon>Fabales</taxon>
        <taxon>Fabaceae</taxon>
        <taxon>Caesalpinioideae</taxon>
        <taxon>Cassia clade</taxon>
        <taxon>Senna</taxon>
    </lineage>
</organism>
<evidence type="ECO:0000256" key="1">
    <source>
        <dbReference type="SAM" id="Coils"/>
    </source>
</evidence>
<reference evidence="3" key="1">
    <citation type="submission" date="2020-09" db="EMBL/GenBank/DDBJ databases">
        <title>Genome-Enabled Discovery of Anthraquinone Biosynthesis in Senna tora.</title>
        <authorList>
            <person name="Kang S.-H."/>
            <person name="Pandey R.P."/>
            <person name="Lee C.-M."/>
            <person name="Sim J.-S."/>
            <person name="Jeong J.-T."/>
            <person name="Choi B.-S."/>
            <person name="Jung M."/>
            <person name="Ginzburg D."/>
            <person name="Zhao K."/>
            <person name="Won S.Y."/>
            <person name="Oh T.-J."/>
            <person name="Yu Y."/>
            <person name="Kim N.-H."/>
            <person name="Lee O.R."/>
            <person name="Lee T.-H."/>
            <person name="Bashyal P."/>
            <person name="Kim T.-S."/>
            <person name="Lee W.-H."/>
            <person name="Kawkins C."/>
            <person name="Kim C.-K."/>
            <person name="Kim J.S."/>
            <person name="Ahn B.O."/>
            <person name="Rhee S.Y."/>
            <person name="Sohng J.K."/>
        </authorList>
    </citation>
    <scope>NUCLEOTIDE SEQUENCE</scope>
    <source>
        <tissue evidence="3">Leaf</tissue>
    </source>
</reference>
<gene>
    <name evidence="3" type="ORF">G2W53_029274</name>
</gene>
<dbReference type="Proteomes" id="UP000634136">
    <property type="component" value="Unassembled WGS sequence"/>
</dbReference>
<comment type="caution">
    <text evidence="3">The sequence shown here is derived from an EMBL/GenBank/DDBJ whole genome shotgun (WGS) entry which is preliminary data.</text>
</comment>